<keyword evidence="1" id="KW-0677">Repeat</keyword>
<evidence type="ECO:0000256" key="1">
    <source>
        <dbReference type="ARBA" id="ARBA00022737"/>
    </source>
</evidence>
<dbReference type="GO" id="GO:0046813">
    <property type="term" value="P:receptor-mediated virion attachment to host cell"/>
    <property type="evidence" value="ECO:0007669"/>
    <property type="project" value="TreeGrafter"/>
</dbReference>
<dbReference type="InterPro" id="IPR019734">
    <property type="entry name" value="TPR_rpt"/>
</dbReference>
<gene>
    <name evidence="3" type="ORF">FHR20_001592</name>
</gene>
<sequence length="200" mass="21011">MAAARPAPLPSAPIVVTGGRLAAPSAATGTPVTVAGEAESGAGEIIVTTARKSRARRAARRGDWNACTVQDPERSLRACKRLVDPGAKGDAGVAAARLADGLTRAWQGDWQGAIGALDQAVAVRPELAFAYLNRGLAHGQEGDLARAEADLDLAVRYAPHAARGYYNRGLVRRMRGNERGADADMARARELDTRYEALGD</sequence>
<dbReference type="InterPro" id="IPR050498">
    <property type="entry name" value="Ycf3"/>
</dbReference>
<dbReference type="EMBL" id="JAASQV010000001">
    <property type="protein sequence ID" value="NIJ64661.1"/>
    <property type="molecule type" value="Genomic_DNA"/>
</dbReference>
<proteinExistence type="predicted"/>
<protein>
    <submittedName>
        <fullName evidence="3">Tetratricopeptide (TPR) repeat protein</fullName>
    </submittedName>
</protein>
<dbReference type="AlphaFoldDB" id="A0A7X5ZV23"/>
<keyword evidence="4" id="KW-1185">Reference proteome</keyword>
<dbReference type="GO" id="GO:0009279">
    <property type="term" value="C:cell outer membrane"/>
    <property type="evidence" value="ECO:0007669"/>
    <property type="project" value="TreeGrafter"/>
</dbReference>
<name>A0A7X5ZV23_9SPHN</name>
<dbReference type="Proteomes" id="UP000564677">
    <property type="component" value="Unassembled WGS sequence"/>
</dbReference>
<evidence type="ECO:0000313" key="4">
    <source>
        <dbReference type="Proteomes" id="UP000564677"/>
    </source>
</evidence>
<dbReference type="PANTHER" id="PTHR44858:SF1">
    <property type="entry name" value="UDP-N-ACETYLGLUCOSAMINE--PEPTIDE N-ACETYLGLUCOSAMINYLTRANSFERASE SPINDLY-RELATED"/>
    <property type="match status" value="1"/>
</dbReference>
<evidence type="ECO:0000256" key="2">
    <source>
        <dbReference type="ARBA" id="ARBA00022803"/>
    </source>
</evidence>
<organism evidence="3 4">
    <name type="scientific">Sphingomonas leidyi</name>
    <dbReference type="NCBI Taxonomy" id="68569"/>
    <lineage>
        <taxon>Bacteria</taxon>
        <taxon>Pseudomonadati</taxon>
        <taxon>Pseudomonadota</taxon>
        <taxon>Alphaproteobacteria</taxon>
        <taxon>Sphingomonadales</taxon>
        <taxon>Sphingomonadaceae</taxon>
        <taxon>Sphingomonas</taxon>
    </lineage>
</organism>
<keyword evidence="2" id="KW-0802">TPR repeat</keyword>
<comment type="caution">
    <text evidence="3">The sequence shown here is derived from an EMBL/GenBank/DDBJ whole genome shotgun (WGS) entry which is preliminary data.</text>
</comment>
<dbReference type="SUPFAM" id="SSF48452">
    <property type="entry name" value="TPR-like"/>
    <property type="match status" value="1"/>
</dbReference>
<accession>A0A7X5ZV23</accession>
<evidence type="ECO:0000313" key="3">
    <source>
        <dbReference type="EMBL" id="NIJ64661.1"/>
    </source>
</evidence>
<dbReference type="InterPro" id="IPR011990">
    <property type="entry name" value="TPR-like_helical_dom_sf"/>
</dbReference>
<dbReference type="Gene3D" id="1.25.40.10">
    <property type="entry name" value="Tetratricopeptide repeat domain"/>
    <property type="match status" value="1"/>
</dbReference>
<dbReference type="SMART" id="SM00028">
    <property type="entry name" value="TPR"/>
    <property type="match status" value="3"/>
</dbReference>
<dbReference type="PANTHER" id="PTHR44858">
    <property type="entry name" value="TETRATRICOPEPTIDE REPEAT PROTEIN 6"/>
    <property type="match status" value="1"/>
</dbReference>
<reference evidence="3 4" key="1">
    <citation type="submission" date="2020-03" db="EMBL/GenBank/DDBJ databases">
        <title>Genomic Encyclopedia of Type Strains, Phase IV (KMG-IV): sequencing the most valuable type-strain genomes for metagenomic binning, comparative biology and taxonomic classification.</title>
        <authorList>
            <person name="Goeker M."/>
        </authorList>
    </citation>
    <scope>NUCLEOTIDE SEQUENCE [LARGE SCALE GENOMIC DNA]</scope>
    <source>
        <strain evidence="3 4">DSM 4733</strain>
    </source>
</reference>